<dbReference type="PANTHER" id="PTHR43081">
    <property type="entry name" value="ADENYLATE CYCLASE, TERMINAL-DIFFERENTIATION SPECIFIC-RELATED"/>
    <property type="match status" value="1"/>
</dbReference>
<dbReference type="InterPro" id="IPR001054">
    <property type="entry name" value="A/G_cyclase"/>
</dbReference>
<evidence type="ECO:0000313" key="5">
    <source>
        <dbReference type="Proteomes" id="UP001442494"/>
    </source>
</evidence>
<dbReference type="Pfam" id="PF00211">
    <property type="entry name" value="Guanylate_cyc"/>
    <property type="match status" value="1"/>
</dbReference>
<organism evidence="4 5">
    <name type="scientific">Funiculus sociatus GB2-A5</name>
    <dbReference type="NCBI Taxonomy" id="2933946"/>
    <lineage>
        <taxon>Bacteria</taxon>
        <taxon>Bacillati</taxon>
        <taxon>Cyanobacteriota</taxon>
        <taxon>Cyanophyceae</taxon>
        <taxon>Coleofasciculales</taxon>
        <taxon>Coleofasciculaceae</taxon>
        <taxon>Funiculus</taxon>
    </lineage>
</organism>
<dbReference type="Gene3D" id="3.30.70.1230">
    <property type="entry name" value="Nucleotide cyclase"/>
    <property type="match status" value="1"/>
</dbReference>
<feature type="domain" description="Guanylate cyclase" evidence="3">
    <location>
        <begin position="448"/>
        <end position="586"/>
    </location>
</feature>
<name>A0ABV0JNA3_9CYAN</name>
<dbReference type="EMBL" id="JAMPKK010000018">
    <property type="protein sequence ID" value="MEP0864911.1"/>
    <property type="molecule type" value="Genomic_DNA"/>
</dbReference>
<dbReference type="InterPro" id="IPR050697">
    <property type="entry name" value="Adenylyl/Guanylyl_Cyclase_3/4"/>
</dbReference>
<evidence type="ECO:0000313" key="4">
    <source>
        <dbReference type="EMBL" id="MEP0864911.1"/>
    </source>
</evidence>
<keyword evidence="2" id="KW-0472">Membrane</keyword>
<dbReference type="SMART" id="SM01080">
    <property type="entry name" value="CHASE2"/>
    <property type="match status" value="1"/>
</dbReference>
<keyword evidence="2" id="KW-0812">Transmembrane</keyword>
<dbReference type="InterPro" id="IPR029787">
    <property type="entry name" value="Nucleotide_cyclase"/>
</dbReference>
<keyword evidence="5" id="KW-1185">Reference proteome</keyword>
<keyword evidence="2" id="KW-1133">Transmembrane helix</keyword>
<dbReference type="PANTHER" id="PTHR43081:SF1">
    <property type="entry name" value="ADENYLATE CYCLASE, TERMINAL-DIFFERENTIATION SPECIFIC"/>
    <property type="match status" value="1"/>
</dbReference>
<evidence type="ECO:0000256" key="2">
    <source>
        <dbReference type="SAM" id="Phobius"/>
    </source>
</evidence>
<dbReference type="SMART" id="SM00044">
    <property type="entry name" value="CYCc"/>
    <property type="match status" value="1"/>
</dbReference>
<sequence>MLSKLADDVKSIFPDIGGVRVVAIACLTVSSVILGVREAGWLQPVEIAAFDKQMRLRPDVSPDPRLLIVGITESDIRAQNQWPLPDRVLAQLLTKVQSLEPKLIGLDIHRSTPQEPGNAELRARLQDQNIIVIKKFGDTNLDFVPPPPGIPDKRVGFNDFVLDPDGVIRRNLLFVSDGKKTSFSFSLRLALAYLKSQGISSQQSQQNPEYMQLGSSVFVPIKADSGGYKKIDDRGYQVLLNYRSRIIARQVTLTQVLQGEIDPSWVKDKIVLIGTTAPSAKDVFGTPYSPAEQENAKMAGVVVHAALVSQFLDAATGARPLFGFWSERREVLWIVGWTLFGAGLAWWCRHPLVLILGCGVGVGILLGSCFYWFSQMSLWVPFSSPVLGFILASGIVITYRSYDAQQQQKIVMKLLGQNTSPEVAKALWRGRDRLLKSGKLPGIKLTATMMFADIKNFSTISEQMPPEALLEWLNEMLDVFTHQVLSHQGIINKFTGDGFMAVFGVPMNRVHKEEIAEDAIRSVKCALAISDRLEELNQNWKSRGLPVIQMRLGIYTGPVVVGSLGGKDRLEYGVIGDSVNIASRLESCEKDRQESNCRILIGHETFVHLHEQFLVESWGPLPLKGKQQMVDVYRVVGLDRAGESESGRRK</sequence>
<evidence type="ECO:0000259" key="3">
    <source>
        <dbReference type="PROSITE" id="PS50125"/>
    </source>
</evidence>
<feature type="transmembrane region" description="Helical" evidence="2">
    <location>
        <begin position="379"/>
        <end position="399"/>
    </location>
</feature>
<accession>A0ABV0JNA3</accession>
<feature type="transmembrane region" description="Helical" evidence="2">
    <location>
        <begin position="331"/>
        <end position="348"/>
    </location>
</feature>
<dbReference type="CDD" id="cd07302">
    <property type="entry name" value="CHD"/>
    <property type="match status" value="1"/>
</dbReference>
<protein>
    <submittedName>
        <fullName evidence="4">Adenylate/guanylate cyclase domain-containing protein</fullName>
    </submittedName>
</protein>
<dbReference type="SUPFAM" id="SSF55073">
    <property type="entry name" value="Nucleotide cyclase"/>
    <property type="match status" value="1"/>
</dbReference>
<reference evidence="4 5" key="1">
    <citation type="submission" date="2022-04" db="EMBL/GenBank/DDBJ databases">
        <title>Positive selection, recombination, and allopatry shape intraspecific diversity of widespread and dominant cyanobacteria.</title>
        <authorList>
            <person name="Wei J."/>
            <person name="Shu W."/>
            <person name="Hu C."/>
        </authorList>
    </citation>
    <scope>NUCLEOTIDE SEQUENCE [LARGE SCALE GENOMIC DNA]</scope>
    <source>
        <strain evidence="4 5">GB2-A5</strain>
    </source>
</reference>
<dbReference type="Proteomes" id="UP001442494">
    <property type="component" value="Unassembled WGS sequence"/>
</dbReference>
<proteinExistence type="inferred from homology"/>
<dbReference type="PROSITE" id="PS50125">
    <property type="entry name" value="GUANYLATE_CYCLASE_2"/>
    <property type="match status" value="1"/>
</dbReference>
<evidence type="ECO:0000256" key="1">
    <source>
        <dbReference type="ARBA" id="ARBA00005381"/>
    </source>
</evidence>
<dbReference type="Pfam" id="PF05226">
    <property type="entry name" value="CHASE2"/>
    <property type="match status" value="1"/>
</dbReference>
<dbReference type="InterPro" id="IPR007890">
    <property type="entry name" value="CHASE2"/>
</dbReference>
<comment type="caution">
    <text evidence="4">The sequence shown here is derived from an EMBL/GenBank/DDBJ whole genome shotgun (WGS) entry which is preliminary data.</text>
</comment>
<comment type="similarity">
    <text evidence="1">Belongs to the adenylyl cyclase class-3 family.</text>
</comment>
<gene>
    <name evidence="4" type="ORF">NDI37_10560</name>
</gene>
<feature type="transmembrane region" description="Helical" evidence="2">
    <location>
        <begin position="353"/>
        <end position="373"/>
    </location>
</feature>